<keyword evidence="2 6" id="KW-0812">Transmembrane</keyword>
<dbReference type="Pfam" id="PF13520">
    <property type="entry name" value="AA_permease_2"/>
    <property type="match status" value="1"/>
</dbReference>
<dbReference type="EMBL" id="UYRV01002043">
    <property type="protein sequence ID" value="VDK47973.1"/>
    <property type="molecule type" value="Genomic_DNA"/>
</dbReference>
<dbReference type="OrthoDB" id="10062876at2759"/>
<organism evidence="7 8">
    <name type="scientific">Cylicostephanus goldi</name>
    <name type="common">Nematode worm</name>
    <dbReference type="NCBI Taxonomy" id="71465"/>
    <lineage>
        <taxon>Eukaryota</taxon>
        <taxon>Metazoa</taxon>
        <taxon>Ecdysozoa</taxon>
        <taxon>Nematoda</taxon>
        <taxon>Chromadorea</taxon>
        <taxon>Rhabditida</taxon>
        <taxon>Rhabditina</taxon>
        <taxon>Rhabditomorpha</taxon>
        <taxon>Strongyloidea</taxon>
        <taxon>Strongylidae</taxon>
        <taxon>Cylicostephanus</taxon>
    </lineage>
</organism>
<evidence type="ECO:0000256" key="4">
    <source>
        <dbReference type="ARBA" id="ARBA00023136"/>
    </source>
</evidence>
<dbReference type="GO" id="GO:0016020">
    <property type="term" value="C:membrane"/>
    <property type="evidence" value="ECO:0007669"/>
    <property type="project" value="UniProtKB-SubCell"/>
</dbReference>
<evidence type="ECO:0000256" key="3">
    <source>
        <dbReference type="ARBA" id="ARBA00022989"/>
    </source>
</evidence>
<feature type="transmembrane region" description="Helical" evidence="6">
    <location>
        <begin position="13"/>
        <end position="33"/>
    </location>
</feature>
<evidence type="ECO:0000256" key="2">
    <source>
        <dbReference type="ARBA" id="ARBA00022692"/>
    </source>
</evidence>
<keyword evidence="4 6" id="KW-0472">Membrane</keyword>
<keyword evidence="3 6" id="KW-1133">Transmembrane helix</keyword>
<feature type="transmembrane region" description="Helical" evidence="6">
    <location>
        <begin position="98"/>
        <end position="118"/>
    </location>
</feature>
<dbReference type="Proteomes" id="UP000271889">
    <property type="component" value="Unassembled WGS sequence"/>
</dbReference>
<dbReference type="PANTHER" id="PTHR11785:SF531">
    <property type="entry name" value="LARGE NEUTRAL AMINO ACIDS TRANSPORTER SMALL SUBUNIT 1"/>
    <property type="match status" value="1"/>
</dbReference>
<dbReference type="AlphaFoldDB" id="A0A3P6QYT4"/>
<feature type="transmembrane region" description="Helical" evidence="6">
    <location>
        <begin position="130"/>
        <end position="149"/>
    </location>
</feature>
<evidence type="ECO:0008006" key="9">
    <source>
        <dbReference type="Google" id="ProtNLM"/>
    </source>
</evidence>
<dbReference type="InterPro" id="IPR050598">
    <property type="entry name" value="AminoAcid_Transporter"/>
</dbReference>
<feature type="compositionally biased region" description="Basic and acidic residues" evidence="5">
    <location>
        <begin position="56"/>
        <end position="72"/>
    </location>
</feature>
<reference evidence="7 8" key="1">
    <citation type="submission" date="2018-11" db="EMBL/GenBank/DDBJ databases">
        <authorList>
            <consortium name="Pathogen Informatics"/>
        </authorList>
    </citation>
    <scope>NUCLEOTIDE SEQUENCE [LARGE SCALE GENOMIC DNA]</scope>
</reference>
<proteinExistence type="predicted"/>
<dbReference type="PROSITE" id="PS51257">
    <property type="entry name" value="PROKAR_LIPOPROTEIN"/>
    <property type="match status" value="1"/>
</dbReference>
<evidence type="ECO:0000256" key="6">
    <source>
        <dbReference type="SAM" id="Phobius"/>
    </source>
</evidence>
<accession>A0A3P6QYT4</accession>
<dbReference type="PANTHER" id="PTHR11785">
    <property type="entry name" value="AMINO ACID TRANSPORTER"/>
    <property type="match status" value="1"/>
</dbReference>
<dbReference type="Gene3D" id="1.20.1740.10">
    <property type="entry name" value="Amino acid/polyamine transporter I"/>
    <property type="match status" value="1"/>
</dbReference>
<dbReference type="InterPro" id="IPR002293">
    <property type="entry name" value="AA/rel_permease1"/>
</dbReference>
<sequence>MYPDAPRPVKVNIIFPIIFVIGCTALVILPIFGSPIDTGEDDKEVDADGEGSSRTPQDEASKSNIKESEKSSGGDTWSFSSIYEENERGLKRTLSLKNAITMMMGGVIGAGLFVAPTGVQRAAGSVGASIAIWFLCGVWCFLGACIYAELGTMIPKSGGDYAYLMEAFGPFLAFLRFWIEGMVVRYVRLF</sequence>
<dbReference type="GO" id="GO:0015179">
    <property type="term" value="F:L-amino acid transmembrane transporter activity"/>
    <property type="evidence" value="ECO:0007669"/>
    <property type="project" value="TreeGrafter"/>
</dbReference>
<feature type="transmembrane region" description="Helical" evidence="6">
    <location>
        <begin position="161"/>
        <end position="179"/>
    </location>
</feature>
<evidence type="ECO:0000256" key="5">
    <source>
        <dbReference type="SAM" id="MobiDB-lite"/>
    </source>
</evidence>
<gene>
    <name evidence="7" type="ORF">CGOC_LOCUS1163</name>
</gene>
<name>A0A3P6QYT4_CYLGO</name>
<evidence type="ECO:0000313" key="8">
    <source>
        <dbReference type="Proteomes" id="UP000271889"/>
    </source>
</evidence>
<keyword evidence="8" id="KW-1185">Reference proteome</keyword>
<feature type="region of interest" description="Disordered" evidence="5">
    <location>
        <begin position="39"/>
        <end position="75"/>
    </location>
</feature>
<evidence type="ECO:0000256" key="1">
    <source>
        <dbReference type="ARBA" id="ARBA00004141"/>
    </source>
</evidence>
<feature type="compositionally biased region" description="Acidic residues" evidence="5">
    <location>
        <begin position="39"/>
        <end position="49"/>
    </location>
</feature>
<comment type="subcellular location">
    <subcellularLocation>
        <location evidence="1">Membrane</location>
        <topology evidence="1">Multi-pass membrane protein</topology>
    </subcellularLocation>
</comment>
<evidence type="ECO:0000313" key="7">
    <source>
        <dbReference type="EMBL" id="VDK47973.1"/>
    </source>
</evidence>
<protein>
    <recommendedName>
        <fullName evidence="9">Amino acid permease/ SLC12A domain-containing protein</fullName>
    </recommendedName>
</protein>